<evidence type="ECO:0000256" key="3">
    <source>
        <dbReference type="ARBA" id="ARBA00023002"/>
    </source>
</evidence>
<reference evidence="4 5" key="1">
    <citation type="submission" date="2023-11" db="EMBL/GenBank/DDBJ databases">
        <title>Halocaridina rubra genome assembly.</title>
        <authorList>
            <person name="Smith C."/>
        </authorList>
    </citation>
    <scope>NUCLEOTIDE SEQUENCE [LARGE SCALE GENOMIC DNA]</scope>
    <source>
        <strain evidence="4">EP-1</strain>
        <tissue evidence="4">Whole</tissue>
    </source>
</reference>
<keyword evidence="2" id="KW-0274">FAD</keyword>
<evidence type="ECO:0000313" key="4">
    <source>
        <dbReference type="EMBL" id="KAK7085540.1"/>
    </source>
</evidence>
<keyword evidence="3" id="KW-0560">Oxidoreductase</keyword>
<sequence>MKVVGVIGAGASGICAVRHIKAIPGLTPIVWEQSAHLGGTWRVSEYVGTDKIGLHVHSSMYHNL</sequence>
<dbReference type="InterPro" id="IPR036188">
    <property type="entry name" value="FAD/NAD-bd_sf"/>
</dbReference>
<dbReference type="Gene3D" id="3.50.50.60">
    <property type="entry name" value="FAD/NAD(P)-binding domain"/>
    <property type="match status" value="1"/>
</dbReference>
<feature type="non-terminal residue" evidence="4">
    <location>
        <position position="64"/>
    </location>
</feature>
<dbReference type="GO" id="GO:0050661">
    <property type="term" value="F:NADP binding"/>
    <property type="evidence" value="ECO:0007669"/>
    <property type="project" value="InterPro"/>
</dbReference>
<evidence type="ECO:0000256" key="2">
    <source>
        <dbReference type="ARBA" id="ARBA00022827"/>
    </source>
</evidence>
<dbReference type="AlphaFoldDB" id="A0AAN9AFH9"/>
<evidence type="ECO:0008006" key="6">
    <source>
        <dbReference type="Google" id="ProtNLM"/>
    </source>
</evidence>
<accession>A0AAN9AFH9</accession>
<dbReference type="SUPFAM" id="SSF51905">
    <property type="entry name" value="FAD/NAD(P)-binding domain"/>
    <property type="match status" value="1"/>
</dbReference>
<dbReference type="InterPro" id="IPR020946">
    <property type="entry name" value="Flavin_mOase-like"/>
</dbReference>
<evidence type="ECO:0000256" key="1">
    <source>
        <dbReference type="ARBA" id="ARBA00022630"/>
    </source>
</evidence>
<gene>
    <name evidence="4" type="ORF">SK128_018643</name>
</gene>
<dbReference type="EMBL" id="JAXCGZ010000834">
    <property type="protein sequence ID" value="KAK7085540.1"/>
    <property type="molecule type" value="Genomic_DNA"/>
</dbReference>
<dbReference type="Pfam" id="PF00743">
    <property type="entry name" value="FMO-like"/>
    <property type="match status" value="1"/>
</dbReference>
<protein>
    <recommendedName>
        <fullName evidence="6">Flavin-containing monooxygenase</fullName>
    </recommendedName>
</protein>
<dbReference type="GO" id="GO:0050660">
    <property type="term" value="F:flavin adenine dinucleotide binding"/>
    <property type="evidence" value="ECO:0007669"/>
    <property type="project" value="InterPro"/>
</dbReference>
<proteinExistence type="predicted"/>
<keyword evidence="5" id="KW-1185">Reference proteome</keyword>
<dbReference type="GO" id="GO:0004499">
    <property type="term" value="F:N,N-dimethylaniline monooxygenase activity"/>
    <property type="evidence" value="ECO:0007669"/>
    <property type="project" value="InterPro"/>
</dbReference>
<comment type="caution">
    <text evidence="4">The sequence shown here is derived from an EMBL/GenBank/DDBJ whole genome shotgun (WGS) entry which is preliminary data.</text>
</comment>
<keyword evidence="1" id="KW-0285">Flavoprotein</keyword>
<name>A0AAN9AFH9_HALRR</name>
<dbReference type="Proteomes" id="UP001381693">
    <property type="component" value="Unassembled WGS sequence"/>
</dbReference>
<evidence type="ECO:0000313" key="5">
    <source>
        <dbReference type="Proteomes" id="UP001381693"/>
    </source>
</evidence>
<organism evidence="4 5">
    <name type="scientific">Halocaridina rubra</name>
    <name type="common">Hawaiian red shrimp</name>
    <dbReference type="NCBI Taxonomy" id="373956"/>
    <lineage>
        <taxon>Eukaryota</taxon>
        <taxon>Metazoa</taxon>
        <taxon>Ecdysozoa</taxon>
        <taxon>Arthropoda</taxon>
        <taxon>Crustacea</taxon>
        <taxon>Multicrustacea</taxon>
        <taxon>Malacostraca</taxon>
        <taxon>Eumalacostraca</taxon>
        <taxon>Eucarida</taxon>
        <taxon>Decapoda</taxon>
        <taxon>Pleocyemata</taxon>
        <taxon>Caridea</taxon>
        <taxon>Atyoidea</taxon>
        <taxon>Atyidae</taxon>
        <taxon>Halocaridina</taxon>
    </lineage>
</organism>